<dbReference type="SMART" id="SM00895">
    <property type="entry name" value="FCD"/>
    <property type="match status" value="1"/>
</dbReference>
<feature type="domain" description="HTH gntR-type" evidence="5">
    <location>
        <begin position="11"/>
        <end position="79"/>
    </location>
</feature>
<accession>A0A916J3H8</accession>
<keyword evidence="2" id="KW-0238">DNA-binding</keyword>
<sequence length="255" mass="28125">MLAKISITRNASLSKSIVHEIARLVAIGKIKPGDKFPPESVLAEQMGVGRSSIREAFRVFQILGVTEAKPGRGTILVNTAPLFALTDWSEFTSTELINDIVEARFMLEPLIAAMAAKRADAAGIRRIAETIEAGRRAIGNEAASIQTALDFHTAVADASGNQTLLLATRLLRSLYFESRRFSRRRLENYETLLKDHETILAAIRDHNPKAARAASEKHMQHGFQMVLDSTEDVAQDSKRKAPGARKARARNPRKT</sequence>
<dbReference type="RefSeq" id="WP_220635261.1">
    <property type="nucleotide sequence ID" value="NZ_CAJQUM010000001.1"/>
</dbReference>
<dbReference type="InterPro" id="IPR008920">
    <property type="entry name" value="TF_FadR/GntR_C"/>
</dbReference>
<dbReference type="PANTHER" id="PTHR43537">
    <property type="entry name" value="TRANSCRIPTIONAL REGULATOR, GNTR FAMILY"/>
    <property type="match status" value="1"/>
</dbReference>
<protein>
    <submittedName>
        <fullName evidence="6">HTH-type transcriptional regulator LutR</fullName>
    </submittedName>
</protein>
<dbReference type="EMBL" id="CAJQUM010000001">
    <property type="protein sequence ID" value="CAG4883277.1"/>
    <property type="molecule type" value="Genomic_DNA"/>
</dbReference>
<feature type="region of interest" description="Disordered" evidence="4">
    <location>
        <begin position="227"/>
        <end position="255"/>
    </location>
</feature>
<dbReference type="PANTHER" id="PTHR43537:SF5">
    <property type="entry name" value="UXU OPERON TRANSCRIPTIONAL REGULATOR"/>
    <property type="match status" value="1"/>
</dbReference>
<dbReference type="Gene3D" id="1.20.120.530">
    <property type="entry name" value="GntR ligand-binding domain-like"/>
    <property type="match status" value="1"/>
</dbReference>
<evidence type="ECO:0000256" key="2">
    <source>
        <dbReference type="ARBA" id="ARBA00023125"/>
    </source>
</evidence>
<proteinExistence type="predicted"/>
<dbReference type="SMART" id="SM00345">
    <property type="entry name" value="HTH_GNTR"/>
    <property type="match status" value="1"/>
</dbReference>
<evidence type="ECO:0000313" key="6">
    <source>
        <dbReference type="EMBL" id="CAG4883277.1"/>
    </source>
</evidence>
<dbReference type="AlphaFoldDB" id="A0A916J3H8"/>
<evidence type="ECO:0000256" key="1">
    <source>
        <dbReference type="ARBA" id="ARBA00023015"/>
    </source>
</evidence>
<name>A0A916J3H8_9PROT</name>
<dbReference type="Proteomes" id="UP000742786">
    <property type="component" value="Unassembled WGS sequence"/>
</dbReference>
<dbReference type="GO" id="GO:0003677">
    <property type="term" value="F:DNA binding"/>
    <property type="evidence" value="ECO:0007669"/>
    <property type="project" value="UniProtKB-KW"/>
</dbReference>
<gene>
    <name evidence="6" type="primary">lutR</name>
    <name evidence="6" type="ORF">GTOL_11159</name>
</gene>
<comment type="caution">
    <text evidence="6">The sequence shown here is derived from an EMBL/GenBank/DDBJ whole genome shotgun (WGS) entry which is preliminary data.</text>
</comment>
<dbReference type="InterPro" id="IPR011711">
    <property type="entry name" value="GntR_C"/>
</dbReference>
<dbReference type="SUPFAM" id="SSF48008">
    <property type="entry name" value="GntR ligand-binding domain-like"/>
    <property type="match status" value="1"/>
</dbReference>
<dbReference type="InterPro" id="IPR000524">
    <property type="entry name" value="Tscrpt_reg_HTH_GntR"/>
</dbReference>
<reference evidence="6" key="1">
    <citation type="submission" date="2021-04" db="EMBL/GenBank/DDBJ databases">
        <authorList>
            <person name="Hornung B."/>
        </authorList>
    </citation>
    <scope>NUCLEOTIDE SEQUENCE</scope>
    <source>
        <strain evidence="6">G5G6</strain>
    </source>
</reference>
<evidence type="ECO:0000256" key="3">
    <source>
        <dbReference type="ARBA" id="ARBA00023163"/>
    </source>
</evidence>
<dbReference type="SUPFAM" id="SSF46785">
    <property type="entry name" value="Winged helix' DNA-binding domain"/>
    <property type="match status" value="1"/>
</dbReference>
<dbReference type="CDD" id="cd07377">
    <property type="entry name" value="WHTH_GntR"/>
    <property type="match status" value="1"/>
</dbReference>
<dbReference type="Pfam" id="PF07729">
    <property type="entry name" value="FCD"/>
    <property type="match status" value="1"/>
</dbReference>
<organism evidence="6 7">
    <name type="scientific">Georgfuchsia toluolica</name>
    <dbReference type="NCBI Taxonomy" id="424218"/>
    <lineage>
        <taxon>Bacteria</taxon>
        <taxon>Pseudomonadati</taxon>
        <taxon>Pseudomonadota</taxon>
        <taxon>Betaproteobacteria</taxon>
        <taxon>Nitrosomonadales</taxon>
        <taxon>Sterolibacteriaceae</taxon>
        <taxon>Georgfuchsia</taxon>
    </lineage>
</organism>
<dbReference type="GO" id="GO:0003700">
    <property type="term" value="F:DNA-binding transcription factor activity"/>
    <property type="evidence" value="ECO:0007669"/>
    <property type="project" value="InterPro"/>
</dbReference>
<keyword evidence="3" id="KW-0804">Transcription</keyword>
<keyword evidence="1" id="KW-0805">Transcription regulation</keyword>
<dbReference type="InterPro" id="IPR036390">
    <property type="entry name" value="WH_DNA-bd_sf"/>
</dbReference>
<keyword evidence="7" id="KW-1185">Reference proteome</keyword>
<dbReference type="PROSITE" id="PS50949">
    <property type="entry name" value="HTH_GNTR"/>
    <property type="match status" value="1"/>
</dbReference>
<dbReference type="InterPro" id="IPR036388">
    <property type="entry name" value="WH-like_DNA-bd_sf"/>
</dbReference>
<dbReference type="Pfam" id="PF00392">
    <property type="entry name" value="GntR"/>
    <property type="match status" value="1"/>
</dbReference>
<evidence type="ECO:0000256" key="4">
    <source>
        <dbReference type="SAM" id="MobiDB-lite"/>
    </source>
</evidence>
<feature type="compositionally biased region" description="Basic residues" evidence="4">
    <location>
        <begin position="240"/>
        <end position="255"/>
    </location>
</feature>
<evidence type="ECO:0000259" key="5">
    <source>
        <dbReference type="PROSITE" id="PS50949"/>
    </source>
</evidence>
<dbReference type="Gene3D" id="1.10.10.10">
    <property type="entry name" value="Winged helix-like DNA-binding domain superfamily/Winged helix DNA-binding domain"/>
    <property type="match status" value="1"/>
</dbReference>
<evidence type="ECO:0000313" key="7">
    <source>
        <dbReference type="Proteomes" id="UP000742786"/>
    </source>
</evidence>